<sequence length="672" mass="71601">MRRQGVYITAAAAFAGVLAMVIAGLAGGALREQVISGLADAGPLTRWGLPVSRFIMEAGGTLTVGVLLGAAVLLPSTRGVLDPQAVRYLRGASWIAAVWAAGAAATLIFTVSDILGVPAGQVVGGSELSSYVGQLPQGTALMFVVLLAALVALLARTAATPGSAAGLLVVALIAILPPPLTGHSSSSPNHELAISALAMHVVALAPWVGGLLLLVWHAAHRGDHLGVAAQRFSRMALWCYIAVGVSGAANVVSRLPDPTLLYTTDYGRLVLVKVGLFTVLGIFGYFHRERTLPALMAHNPKGYARPAVSRTPWAFTRLAGAEVILMAATLGVAVALARTAPPASTADEDPVTGMLGFPLPPPITIGRLVTLWRPDLFFAVLVLVLGGLYAGGVVRLRRRGDTWPIGRTISWAAGLVTIVGVTMTGVATYSPVLFSTHMIQHMTLSMLSPILLVLGAPVTLALRALKPAAIRGDRGPREWLTIILHSRALRFIGHPATATVIFIVSTYAVYFTPLFGYLMRAHVGHLVMLMHFLASGGLFFWVLIGVDPTPRKLPYIAKMLLLFVTMPFHAFFGIALMEIGTPIAAGWYNALHRTWGSSILSDQHTGGGIAWGFGEIPTFIVLVAMVFQWYADDRRLARRLERQADRSEAAQADTELSDYNDYLASLDRRPKE</sequence>
<gene>
    <name evidence="8" type="ORF">FB559_0315</name>
</gene>
<dbReference type="Proteomes" id="UP000316096">
    <property type="component" value="Unassembled WGS sequence"/>
</dbReference>
<dbReference type="EMBL" id="VFOZ01000001">
    <property type="protein sequence ID" value="TQL94832.1"/>
    <property type="molecule type" value="Genomic_DNA"/>
</dbReference>
<evidence type="ECO:0000259" key="7">
    <source>
        <dbReference type="Pfam" id="PF05425"/>
    </source>
</evidence>
<dbReference type="AlphaFoldDB" id="A0A543CCL3"/>
<keyword evidence="2" id="KW-1003">Cell membrane</keyword>
<accession>A0A543CCL3</accession>
<dbReference type="GO" id="GO:0005886">
    <property type="term" value="C:plasma membrane"/>
    <property type="evidence" value="ECO:0007669"/>
    <property type="project" value="UniProtKB-SubCell"/>
</dbReference>
<feature type="transmembrane region" description="Helical" evidence="6">
    <location>
        <begin position="237"/>
        <end position="255"/>
    </location>
</feature>
<feature type="transmembrane region" description="Helical" evidence="6">
    <location>
        <begin position="94"/>
        <end position="115"/>
    </location>
</feature>
<feature type="transmembrane region" description="Helical" evidence="6">
    <location>
        <begin position="267"/>
        <end position="286"/>
    </location>
</feature>
<protein>
    <submittedName>
        <fullName evidence="8">Putative copper resistance protein D</fullName>
    </submittedName>
</protein>
<dbReference type="Pfam" id="PF05425">
    <property type="entry name" value="CopD"/>
    <property type="match status" value="1"/>
</dbReference>
<organism evidence="8 9">
    <name type="scientific">Actinoallomurus bryophytorum</name>
    <dbReference type="NCBI Taxonomy" id="1490222"/>
    <lineage>
        <taxon>Bacteria</taxon>
        <taxon>Bacillati</taxon>
        <taxon>Actinomycetota</taxon>
        <taxon>Actinomycetes</taxon>
        <taxon>Streptosporangiales</taxon>
        <taxon>Thermomonosporaceae</taxon>
        <taxon>Actinoallomurus</taxon>
    </lineage>
</organism>
<comment type="subcellular location">
    <subcellularLocation>
        <location evidence="1">Cell membrane</location>
        <topology evidence="1">Multi-pass membrane protein</topology>
    </subcellularLocation>
</comment>
<dbReference type="GO" id="GO:0006825">
    <property type="term" value="P:copper ion transport"/>
    <property type="evidence" value="ECO:0007669"/>
    <property type="project" value="InterPro"/>
</dbReference>
<feature type="transmembrane region" description="Helical" evidence="6">
    <location>
        <begin position="523"/>
        <end position="543"/>
    </location>
</feature>
<feature type="transmembrane region" description="Helical" evidence="6">
    <location>
        <begin position="135"/>
        <end position="155"/>
    </location>
</feature>
<dbReference type="InterPro" id="IPR019108">
    <property type="entry name" value="Caa3_assmbl_CtaG-rel"/>
</dbReference>
<keyword evidence="4 6" id="KW-1133">Transmembrane helix</keyword>
<reference evidence="8 9" key="1">
    <citation type="submission" date="2019-06" db="EMBL/GenBank/DDBJ databases">
        <title>Sequencing the genomes of 1000 actinobacteria strains.</title>
        <authorList>
            <person name="Klenk H.-P."/>
        </authorList>
    </citation>
    <scope>NUCLEOTIDE SEQUENCE [LARGE SCALE GENOMIC DNA]</scope>
    <source>
        <strain evidence="8 9">DSM 102200</strain>
    </source>
</reference>
<feature type="transmembrane region" description="Helical" evidence="6">
    <location>
        <begin position="162"/>
        <end position="180"/>
    </location>
</feature>
<feature type="transmembrane region" description="Helical" evidence="6">
    <location>
        <begin position="555"/>
        <end position="588"/>
    </location>
</feature>
<name>A0A543CCL3_9ACTN</name>
<dbReference type="PANTHER" id="PTHR34820:SF4">
    <property type="entry name" value="INNER MEMBRANE PROTEIN YEBZ"/>
    <property type="match status" value="1"/>
</dbReference>
<feature type="transmembrane region" description="Helical" evidence="6">
    <location>
        <begin position="192"/>
        <end position="216"/>
    </location>
</feature>
<dbReference type="InterPro" id="IPR032694">
    <property type="entry name" value="CopC/D"/>
</dbReference>
<dbReference type="InterPro" id="IPR008457">
    <property type="entry name" value="Cu-R_CopD_dom"/>
</dbReference>
<feature type="transmembrane region" description="Helical" evidence="6">
    <location>
        <begin position="446"/>
        <end position="465"/>
    </location>
</feature>
<comment type="caution">
    <text evidence="8">The sequence shown here is derived from an EMBL/GenBank/DDBJ whole genome shotgun (WGS) entry which is preliminary data.</text>
</comment>
<evidence type="ECO:0000256" key="6">
    <source>
        <dbReference type="SAM" id="Phobius"/>
    </source>
</evidence>
<dbReference type="RefSeq" id="WP_141952457.1">
    <property type="nucleotide sequence ID" value="NZ_VFOZ01000001.1"/>
</dbReference>
<proteinExistence type="predicted"/>
<dbReference type="Pfam" id="PF09678">
    <property type="entry name" value="Caa3_CtaG"/>
    <property type="match status" value="1"/>
</dbReference>
<dbReference type="PANTHER" id="PTHR34820">
    <property type="entry name" value="INNER MEMBRANE PROTEIN YEBZ"/>
    <property type="match status" value="1"/>
</dbReference>
<feature type="transmembrane region" description="Helical" evidence="6">
    <location>
        <begin position="376"/>
        <end position="396"/>
    </location>
</feature>
<evidence type="ECO:0000256" key="4">
    <source>
        <dbReference type="ARBA" id="ARBA00022989"/>
    </source>
</evidence>
<keyword evidence="3 6" id="KW-0812">Transmembrane</keyword>
<evidence type="ECO:0000313" key="9">
    <source>
        <dbReference type="Proteomes" id="UP000316096"/>
    </source>
</evidence>
<evidence type="ECO:0000313" key="8">
    <source>
        <dbReference type="EMBL" id="TQL94832.1"/>
    </source>
</evidence>
<keyword evidence="9" id="KW-1185">Reference proteome</keyword>
<evidence type="ECO:0000256" key="5">
    <source>
        <dbReference type="ARBA" id="ARBA00023136"/>
    </source>
</evidence>
<evidence type="ECO:0000256" key="3">
    <source>
        <dbReference type="ARBA" id="ARBA00022692"/>
    </source>
</evidence>
<feature type="transmembrane region" description="Helical" evidence="6">
    <location>
        <begin position="491"/>
        <end position="511"/>
    </location>
</feature>
<feature type="transmembrane region" description="Helical" evidence="6">
    <location>
        <begin position="608"/>
        <end position="630"/>
    </location>
</feature>
<feature type="transmembrane region" description="Helical" evidence="6">
    <location>
        <begin position="408"/>
        <end position="434"/>
    </location>
</feature>
<dbReference type="OrthoDB" id="5241646at2"/>
<feature type="transmembrane region" description="Helical" evidence="6">
    <location>
        <begin position="318"/>
        <end position="337"/>
    </location>
</feature>
<evidence type="ECO:0000256" key="2">
    <source>
        <dbReference type="ARBA" id="ARBA00022475"/>
    </source>
</evidence>
<feature type="domain" description="Copper resistance protein D" evidence="7">
    <location>
        <begin position="228"/>
        <end position="336"/>
    </location>
</feature>
<feature type="transmembrane region" description="Helical" evidence="6">
    <location>
        <begin position="55"/>
        <end position="74"/>
    </location>
</feature>
<keyword evidence="5 6" id="KW-0472">Membrane</keyword>
<evidence type="ECO:0000256" key="1">
    <source>
        <dbReference type="ARBA" id="ARBA00004651"/>
    </source>
</evidence>